<evidence type="ECO:0000256" key="7">
    <source>
        <dbReference type="ARBA" id="ARBA00023136"/>
    </source>
</evidence>
<dbReference type="RefSeq" id="WP_341398222.1">
    <property type="nucleotide sequence ID" value="NZ_JBBUTI010000004.1"/>
</dbReference>
<evidence type="ECO:0000256" key="9">
    <source>
        <dbReference type="RuleBase" id="RU369079"/>
    </source>
</evidence>
<dbReference type="Pfam" id="PF04290">
    <property type="entry name" value="DctQ"/>
    <property type="match status" value="1"/>
</dbReference>
<evidence type="ECO:0000313" key="12">
    <source>
        <dbReference type="Proteomes" id="UP001379945"/>
    </source>
</evidence>
<evidence type="ECO:0000256" key="5">
    <source>
        <dbReference type="ARBA" id="ARBA00022692"/>
    </source>
</evidence>
<feature type="domain" description="Tripartite ATP-independent periplasmic transporters DctQ component" evidence="10">
    <location>
        <begin position="36"/>
        <end position="160"/>
    </location>
</feature>
<organism evidence="11 12">
    <name type="scientific">Ideonella margarita</name>
    <dbReference type="NCBI Taxonomy" id="2984191"/>
    <lineage>
        <taxon>Bacteria</taxon>
        <taxon>Pseudomonadati</taxon>
        <taxon>Pseudomonadota</taxon>
        <taxon>Betaproteobacteria</taxon>
        <taxon>Burkholderiales</taxon>
        <taxon>Sphaerotilaceae</taxon>
        <taxon>Ideonella</taxon>
    </lineage>
</organism>
<feature type="transmembrane region" description="Helical" evidence="9">
    <location>
        <begin position="91"/>
        <end position="113"/>
    </location>
</feature>
<keyword evidence="7 9" id="KW-0472">Membrane</keyword>
<evidence type="ECO:0000313" key="11">
    <source>
        <dbReference type="EMBL" id="MEK8045941.1"/>
    </source>
</evidence>
<protein>
    <recommendedName>
        <fullName evidence="9">TRAP transporter small permease protein</fullName>
    </recommendedName>
</protein>
<evidence type="ECO:0000256" key="3">
    <source>
        <dbReference type="ARBA" id="ARBA00022475"/>
    </source>
</evidence>
<dbReference type="Proteomes" id="UP001379945">
    <property type="component" value="Unassembled WGS sequence"/>
</dbReference>
<comment type="subcellular location">
    <subcellularLocation>
        <location evidence="1 9">Cell inner membrane</location>
        <topology evidence="1 9">Multi-pass membrane protein</topology>
    </subcellularLocation>
</comment>
<keyword evidence="6 9" id="KW-1133">Transmembrane helix</keyword>
<feature type="transmembrane region" description="Helical" evidence="9">
    <location>
        <begin position="53"/>
        <end position="70"/>
    </location>
</feature>
<gene>
    <name evidence="11" type="ORF">AACH00_06230</name>
</gene>
<evidence type="ECO:0000256" key="4">
    <source>
        <dbReference type="ARBA" id="ARBA00022519"/>
    </source>
</evidence>
<dbReference type="InterPro" id="IPR007387">
    <property type="entry name" value="TRAP_DctQ"/>
</dbReference>
<accession>A0ABU9C253</accession>
<comment type="subunit">
    <text evidence="9">The complex comprises the extracytoplasmic solute receptor protein and the two transmembrane proteins.</text>
</comment>
<evidence type="ECO:0000259" key="10">
    <source>
        <dbReference type="Pfam" id="PF04290"/>
    </source>
</evidence>
<comment type="function">
    <text evidence="9">Part of the tripartite ATP-independent periplasmic (TRAP) transport system.</text>
</comment>
<sequence length="179" mass="20424">MKALIPFALFIDKLNDRVGRFAEWAIFLSCFVSAGNALIRYGFSIGSNAWLEVQWYMFGAAVMFGASQVLRLNEHVRVDLMYARYSTRVKVYVDLFGTLFFLVPVCVAMIYYSGPLFISKFVSGEVSQSAGGLVRWPIFLTMPVGFALILLQGISEMIKRAAWLRNEYDMDTHYERPLQ</sequence>
<keyword evidence="3" id="KW-1003">Cell membrane</keyword>
<dbReference type="PANTHER" id="PTHR35011:SF4">
    <property type="entry name" value="SLL1102 PROTEIN"/>
    <property type="match status" value="1"/>
</dbReference>
<dbReference type="InterPro" id="IPR055348">
    <property type="entry name" value="DctQ"/>
</dbReference>
<proteinExistence type="inferred from homology"/>
<reference evidence="11 12" key="1">
    <citation type="submission" date="2024-04" db="EMBL/GenBank/DDBJ databases">
        <title>Novel species of the genus Ideonella isolated from streams.</title>
        <authorList>
            <person name="Lu H."/>
        </authorList>
    </citation>
    <scope>NUCLEOTIDE SEQUENCE [LARGE SCALE GENOMIC DNA]</scope>
    <source>
        <strain evidence="11 12">LYT19W</strain>
    </source>
</reference>
<feature type="transmembrane region" description="Helical" evidence="9">
    <location>
        <begin position="21"/>
        <end position="41"/>
    </location>
</feature>
<evidence type="ECO:0000256" key="2">
    <source>
        <dbReference type="ARBA" id="ARBA00022448"/>
    </source>
</evidence>
<keyword evidence="4 9" id="KW-0997">Cell inner membrane</keyword>
<keyword evidence="12" id="KW-1185">Reference proteome</keyword>
<comment type="similarity">
    <text evidence="8 9">Belongs to the TRAP transporter small permease family.</text>
</comment>
<keyword evidence="5 9" id="KW-0812">Transmembrane</keyword>
<name>A0ABU9C253_9BURK</name>
<dbReference type="PANTHER" id="PTHR35011">
    <property type="entry name" value="2,3-DIKETO-L-GULONATE TRAP TRANSPORTER SMALL PERMEASE PROTEIN YIAM"/>
    <property type="match status" value="1"/>
</dbReference>
<evidence type="ECO:0000256" key="8">
    <source>
        <dbReference type="ARBA" id="ARBA00038436"/>
    </source>
</evidence>
<keyword evidence="2 9" id="KW-0813">Transport</keyword>
<evidence type="ECO:0000256" key="6">
    <source>
        <dbReference type="ARBA" id="ARBA00022989"/>
    </source>
</evidence>
<evidence type="ECO:0000256" key="1">
    <source>
        <dbReference type="ARBA" id="ARBA00004429"/>
    </source>
</evidence>
<dbReference type="EMBL" id="JBBUTI010000004">
    <property type="protein sequence ID" value="MEK8045941.1"/>
    <property type="molecule type" value="Genomic_DNA"/>
</dbReference>
<comment type="caution">
    <text evidence="11">The sequence shown here is derived from an EMBL/GenBank/DDBJ whole genome shotgun (WGS) entry which is preliminary data.</text>
</comment>
<feature type="transmembrane region" description="Helical" evidence="9">
    <location>
        <begin position="133"/>
        <end position="151"/>
    </location>
</feature>